<evidence type="ECO:0000313" key="10">
    <source>
        <dbReference type="Proteomes" id="UP001254848"/>
    </source>
</evidence>
<evidence type="ECO:0000256" key="1">
    <source>
        <dbReference type="ARBA" id="ARBA00005715"/>
    </source>
</evidence>
<evidence type="ECO:0000256" key="4">
    <source>
        <dbReference type="ARBA" id="ARBA00022777"/>
    </source>
</evidence>
<dbReference type="InterPro" id="IPR010737">
    <property type="entry name" value="4-carb_acid_sugar_kinase_N"/>
</dbReference>
<evidence type="ECO:0000256" key="6">
    <source>
        <dbReference type="ARBA" id="ARBA00023277"/>
    </source>
</evidence>
<name>A0ABU3P1E6_9FIRM</name>
<proteinExistence type="inferred from homology"/>
<evidence type="ECO:0000256" key="2">
    <source>
        <dbReference type="ARBA" id="ARBA00022679"/>
    </source>
</evidence>
<keyword evidence="4 9" id="KW-0418">Kinase</keyword>
<feature type="domain" description="Four-carbon acid sugar kinase N-terminal" evidence="7">
    <location>
        <begin position="4"/>
        <end position="228"/>
    </location>
</feature>
<dbReference type="InterPro" id="IPR031475">
    <property type="entry name" value="NBD_C"/>
</dbReference>
<dbReference type="InterPro" id="IPR037051">
    <property type="entry name" value="4-carb_acid_sugar_kinase_N_sf"/>
</dbReference>
<reference evidence="9 10" key="1">
    <citation type="submission" date="2023-07" db="EMBL/GenBank/DDBJ databases">
        <title>The novel representative of Negativicutes class, Anaeroselena agilis gen. nov. sp. nov.</title>
        <authorList>
            <person name="Prokofeva M.I."/>
            <person name="Elcheninov A.G."/>
            <person name="Klyukina A."/>
            <person name="Kublanov I.V."/>
            <person name="Frolov E.N."/>
            <person name="Podosokorskaya O.A."/>
        </authorList>
    </citation>
    <scope>NUCLEOTIDE SEQUENCE [LARGE SCALE GENOMIC DNA]</scope>
    <source>
        <strain evidence="9 10">4137-cl</strain>
    </source>
</reference>
<accession>A0ABU3P1E6</accession>
<feature type="domain" description="Four-carbon acid sugar kinase nucleotide binding" evidence="8">
    <location>
        <begin position="244"/>
        <end position="414"/>
    </location>
</feature>
<dbReference type="SUPFAM" id="SSF142764">
    <property type="entry name" value="YgbK-like"/>
    <property type="match status" value="1"/>
</dbReference>
<gene>
    <name evidence="9" type="ORF">Q4T40_16540</name>
</gene>
<comment type="similarity">
    <text evidence="1">Belongs to the four-carbon acid sugar kinase family.</text>
</comment>
<keyword evidence="10" id="KW-1185">Reference proteome</keyword>
<comment type="caution">
    <text evidence="9">The sequence shown here is derived from an EMBL/GenBank/DDBJ whole genome shotgun (WGS) entry which is preliminary data.</text>
</comment>
<evidence type="ECO:0000259" key="7">
    <source>
        <dbReference type="Pfam" id="PF07005"/>
    </source>
</evidence>
<protein>
    <submittedName>
        <fullName evidence="9">Four-carbon acid sugar kinase family protein</fullName>
    </submittedName>
</protein>
<evidence type="ECO:0000259" key="8">
    <source>
        <dbReference type="Pfam" id="PF17042"/>
    </source>
</evidence>
<dbReference type="GO" id="GO:0016301">
    <property type="term" value="F:kinase activity"/>
    <property type="evidence" value="ECO:0007669"/>
    <property type="project" value="UniProtKB-KW"/>
</dbReference>
<dbReference type="InterPro" id="IPR042213">
    <property type="entry name" value="NBD_C_sf"/>
</dbReference>
<dbReference type="Pfam" id="PF07005">
    <property type="entry name" value="SBD_N"/>
    <property type="match status" value="1"/>
</dbReference>
<dbReference type="Gene3D" id="3.40.980.20">
    <property type="entry name" value="Four-carbon acid sugar kinase, nucleotide binding domain"/>
    <property type="match status" value="1"/>
</dbReference>
<keyword evidence="6" id="KW-0119">Carbohydrate metabolism</keyword>
<evidence type="ECO:0000313" key="9">
    <source>
        <dbReference type="EMBL" id="MDT8902851.1"/>
    </source>
</evidence>
<keyword evidence="3" id="KW-0547">Nucleotide-binding</keyword>
<sequence length="423" mass="42714">MAVIAVIADDLTGANDTGVQFAKQGLATVVLLDARQFSSDAASDVVVVDIGSRAVPPGEAYARAAEAARLVSSGGVGAVYMKVDSTLRGNLGPQIDAIMDACGLKLAVAAPAFPKNGRITVGGLHLLNGVPIEASEIARDPKMPVKESYVPALLAAQTRRKVGQVGLKVMSAGEAAIAAELARLAADGVEVVVCDAWRDEQLRDLAAAIAARGQGTLWVGSAGLAEHLPAALGLSGAKRSGPVAVIAGSVSNVTRSQVAKLSERPDVAYIMVTPAALLTDAGRKAEIERCCAAAAAAMREGKNAVLASGYSDDIVAATRREAEALGLNGQQAGDLVAGALGEMGQRLAEDASPSGLVLTGGDIAVAVCLALGATGIRVIREVAPGIPLGELQGGRRDGLKVVTKAGAFGSDDALAAALEVLRQ</sequence>
<keyword evidence="2" id="KW-0808">Transferase</keyword>
<dbReference type="Pfam" id="PF17042">
    <property type="entry name" value="NBD_C"/>
    <property type="match status" value="1"/>
</dbReference>
<evidence type="ECO:0000256" key="3">
    <source>
        <dbReference type="ARBA" id="ARBA00022741"/>
    </source>
</evidence>
<dbReference type="RefSeq" id="WP_413781320.1">
    <property type="nucleotide sequence ID" value="NZ_JAUOZS010000001.1"/>
</dbReference>
<organism evidence="9 10">
    <name type="scientific">Anaeroselena agilis</name>
    <dbReference type="NCBI Taxonomy" id="3063788"/>
    <lineage>
        <taxon>Bacteria</taxon>
        <taxon>Bacillati</taxon>
        <taxon>Bacillota</taxon>
        <taxon>Negativicutes</taxon>
        <taxon>Acetonemataceae</taxon>
        <taxon>Anaeroselena</taxon>
    </lineage>
</organism>
<dbReference type="EMBL" id="JAUOZS010000001">
    <property type="protein sequence ID" value="MDT8902851.1"/>
    <property type="molecule type" value="Genomic_DNA"/>
</dbReference>
<keyword evidence="5" id="KW-0067">ATP-binding</keyword>
<evidence type="ECO:0000256" key="5">
    <source>
        <dbReference type="ARBA" id="ARBA00022840"/>
    </source>
</evidence>
<dbReference type="Proteomes" id="UP001254848">
    <property type="component" value="Unassembled WGS sequence"/>
</dbReference>
<dbReference type="Gene3D" id="3.40.50.10840">
    <property type="entry name" value="Putative sugar-binding, N-terminal domain"/>
    <property type="match status" value="1"/>
</dbReference>